<accession>A0A5N6PVN9</accession>
<organism evidence="2 3">
    <name type="scientific">Mikania micrantha</name>
    <name type="common">bitter vine</name>
    <dbReference type="NCBI Taxonomy" id="192012"/>
    <lineage>
        <taxon>Eukaryota</taxon>
        <taxon>Viridiplantae</taxon>
        <taxon>Streptophyta</taxon>
        <taxon>Embryophyta</taxon>
        <taxon>Tracheophyta</taxon>
        <taxon>Spermatophyta</taxon>
        <taxon>Magnoliopsida</taxon>
        <taxon>eudicotyledons</taxon>
        <taxon>Gunneridae</taxon>
        <taxon>Pentapetalae</taxon>
        <taxon>asterids</taxon>
        <taxon>campanulids</taxon>
        <taxon>Asterales</taxon>
        <taxon>Asteraceae</taxon>
        <taxon>Asteroideae</taxon>
        <taxon>Heliantheae alliance</taxon>
        <taxon>Eupatorieae</taxon>
        <taxon>Mikania</taxon>
    </lineage>
</organism>
<comment type="caution">
    <text evidence="2">The sequence shown here is derived from an EMBL/GenBank/DDBJ whole genome shotgun (WGS) entry which is preliminary data.</text>
</comment>
<proteinExistence type="predicted"/>
<dbReference type="PANTHER" id="PTHR46148:SF57">
    <property type="entry name" value="OS12G0499874 PROTEIN"/>
    <property type="match status" value="1"/>
</dbReference>
<evidence type="ECO:0000259" key="1">
    <source>
        <dbReference type="Pfam" id="PF24626"/>
    </source>
</evidence>
<protein>
    <recommendedName>
        <fullName evidence="1">Tf2-1-like SH3-like domain-containing protein</fullName>
    </recommendedName>
</protein>
<dbReference type="Pfam" id="PF24626">
    <property type="entry name" value="SH3_Tf2-1"/>
    <property type="match status" value="1"/>
</dbReference>
<gene>
    <name evidence="2" type="ORF">E3N88_04224</name>
</gene>
<dbReference type="PANTHER" id="PTHR46148">
    <property type="entry name" value="CHROMO DOMAIN-CONTAINING PROTEIN"/>
    <property type="match status" value="1"/>
</dbReference>
<dbReference type="AlphaFoldDB" id="A0A5N6PVN9"/>
<feature type="domain" description="Tf2-1-like SH3-like" evidence="1">
    <location>
        <begin position="1"/>
        <end position="63"/>
    </location>
</feature>
<dbReference type="InterPro" id="IPR056924">
    <property type="entry name" value="SH3_Tf2-1"/>
</dbReference>
<reference evidence="2 3" key="1">
    <citation type="submission" date="2019-05" db="EMBL/GenBank/DDBJ databases">
        <title>Mikania micrantha, genome provides insights into the molecular mechanism of rapid growth.</title>
        <authorList>
            <person name="Liu B."/>
        </authorList>
    </citation>
    <scope>NUCLEOTIDE SEQUENCE [LARGE SCALE GENOMIC DNA]</scope>
    <source>
        <strain evidence="2">NLD-2019</strain>
        <tissue evidence="2">Leaf</tissue>
    </source>
</reference>
<keyword evidence="3" id="KW-1185">Reference proteome</keyword>
<dbReference type="OrthoDB" id="1931063at2759"/>
<evidence type="ECO:0000313" key="3">
    <source>
        <dbReference type="Proteomes" id="UP000326396"/>
    </source>
</evidence>
<name>A0A5N6PVN9_9ASTR</name>
<dbReference type="Proteomes" id="UP000326396">
    <property type="component" value="Linkage Group LG10"/>
</dbReference>
<evidence type="ECO:0000313" key="2">
    <source>
        <dbReference type="EMBL" id="KAD7116956.1"/>
    </source>
</evidence>
<sequence length="95" mass="10853">MVLLKVSPWKGDVHFGKKGNFAPHYGGPFKILEQIGKLAYELELPPELSNVHPTFHVSNLKKCLADRHLVAEERPPRPTVVDRSSQRKIRVLEIF</sequence>
<dbReference type="EMBL" id="SZYD01000002">
    <property type="protein sequence ID" value="KAD7116956.1"/>
    <property type="molecule type" value="Genomic_DNA"/>
</dbReference>